<evidence type="ECO:0000256" key="1">
    <source>
        <dbReference type="SAM" id="SignalP"/>
    </source>
</evidence>
<evidence type="ECO:0000259" key="2">
    <source>
        <dbReference type="Pfam" id="PF00144"/>
    </source>
</evidence>
<keyword evidence="1" id="KW-0732">Signal</keyword>
<dbReference type="InterPro" id="IPR012338">
    <property type="entry name" value="Beta-lactam/transpept-like"/>
</dbReference>
<dbReference type="InterPro" id="IPR050491">
    <property type="entry name" value="AmpC-like"/>
</dbReference>
<reference evidence="3 4" key="1">
    <citation type="submission" date="2018-03" db="EMBL/GenBank/DDBJ databases">
        <title>Genomic Encyclopedia of Archaeal and Bacterial Type Strains, Phase II (KMG-II): from individual species to whole genera.</title>
        <authorList>
            <person name="Goeker M."/>
        </authorList>
    </citation>
    <scope>NUCLEOTIDE SEQUENCE [LARGE SCALE GENOMIC DNA]</scope>
    <source>
        <strain evidence="3 4">DSM 25027</strain>
    </source>
</reference>
<evidence type="ECO:0000313" key="3">
    <source>
        <dbReference type="EMBL" id="PRX53959.1"/>
    </source>
</evidence>
<feature type="chain" id="PRO_5015544325" evidence="1">
    <location>
        <begin position="22"/>
        <end position="554"/>
    </location>
</feature>
<feature type="domain" description="Beta-lactamase-related" evidence="2">
    <location>
        <begin position="36"/>
        <end position="353"/>
    </location>
</feature>
<organism evidence="3 4">
    <name type="scientific">Flagellimonas meridianipacifica</name>
    <dbReference type="NCBI Taxonomy" id="1080225"/>
    <lineage>
        <taxon>Bacteria</taxon>
        <taxon>Pseudomonadati</taxon>
        <taxon>Bacteroidota</taxon>
        <taxon>Flavobacteriia</taxon>
        <taxon>Flavobacteriales</taxon>
        <taxon>Flavobacteriaceae</taxon>
        <taxon>Flagellimonas</taxon>
    </lineage>
</organism>
<evidence type="ECO:0000313" key="4">
    <source>
        <dbReference type="Proteomes" id="UP000237640"/>
    </source>
</evidence>
<dbReference type="SUPFAM" id="SSF56601">
    <property type="entry name" value="beta-lactamase/transpeptidase-like"/>
    <property type="match status" value="1"/>
</dbReference>
<accession>A0A2T0M905</accession>
<sequence>MKKLTLICFCCFFGFSPFYGAAQIQESQIDFVFKEWNETNVPGGSVGIVKDGELIFFKGYGLADLEHDIPNTPSTVFYIGSNGKQFAAFCVLLLEEQGKLKLTDDIRQYLSDFPEYESPITIENLLYHTSGIRDYSSLWDLQGRSYFDLITAAETYEMLKRQSRINFPPGEEVLYSNGGYFLLSEIVQRVAGKSLKDFAKEHIFDPLGMEHTLFLDNHKDLIKNRAFGYYKRADGGFDNAIRRFELVGSGGVYSTVLDLYKWDQNFYNNKLGEGGQKIINKLLKVGRLNNGGSTGESAGIQVDTYKGITEVSHGGSHGGFRTQIMRFPDQNFSVIVLSNRSDTNYNTKAREIADLYLEEHYLSESETRKAKSFLDLKSNKLSKFVGDYIDEYSGRVRSIEMSNDTLFYVRSENRKDKLVPFSQTDFEIVSRGNGQFGIAFEKVEQGRQAFRFVNDGRKTTLFKRFEPRVYAADELQPFEGNYYSKDLNVTYDIKIQNEELTLFINHNKMSTLKPIAKGTFVSSNADFGVFFFADDKKHLKVNASRIKDVEFERI</sequence>
<dbReference type="PANTHER" id="PTHR46825:SF9">
    <property type="entry name" value="BETA-LACTAMASE-RELATED DOMAIN-CONTAINING PROTEIN"/>
    <property type="match status" value="1"/>
</dbReference>
<dbReference type="PANTHER" id="PTHR46825">
    <property type="entry name" value="D-ALANYL-D-ALANINE-CARBOXYPEPTIDASE/ENDOPEPTIDASE AMPH"/>
    <property type="match status" value="1"/>
</dbReference>
<dbReference type="InterPro" id="IPR001466">
    <property type="entry name" value="Beta-lactam-related"/>
</dbReference>
<dbReference type="Gene3D" id="3.40.710.10">
    <property type="entry name" value="DD-peptidase/beta-lactamase superfamily"/>
    <property type="match status" value="1"/>
</dbReference>
<protein>
    <submittedName>
        <fullName evidence="3">CubicO group peptidase (Beta-lactamase class C family)</fullName>
    </submittedName>
</protein>
<comment type="caution">
    <text evidence="3">The sequence shown here is derived from an EMBL/GenBank/DDBJ whole genome shotgun (WGS) entry which is preliminary data.</text>
</comment>
<gene>
    <name evidence="3" type="ORF">CLV81_2352</name>
</gene>
<feature type="signal peptide" evidence="1">
    <location>
        <begin position="1"/>
        <end position="21"/>
    </location>
</feature>
<dbReference type="AlphaFoldDB" id="A0A2T0M905"/>
<dbReference type="Pfam" id="PF00144">
    <property type="entry name" value="Beta-lactamase"/>
    <property type="match status" value="1"/>
</dbReference>
<dbReference type="OrthoDB" id="1522765at2"/>
<name>A0A2T0M905_9FLAO</name>
<dbReference type="RefSeq" id="WP_106145283.1">
    <property type="nucleotide sequence ID" value="NZ_PVYX01000002.1"/>
</dbReference>
<dbReference type="EMBL" id="PVYX01000002">
    <property type="protein sequence ID" value="PRX53959.1"/>
    <property type="molecule type" value="Genomic_DNA"/>
</dbReference>
<keyword evidence="4" id="KW-1185">Reference proteome</keyword>
<dbReference type="Proteomes" id="UP000237640">
    <property type="component" value="Unassembled WGS sequence"/>
</dbReference>
<proteinExistence type="predicted"/>